<keyword evidence="3" id="KW-1185">Reference proteome</keyword>
<organism evidence="2 3">
    <name type="scientific">Dendrobium catenatum</name>
    <dbReference type="NCBI Taxonomy" id="906689"/>
    <lineage>
        <taxon>Eukaryota</taxon>
        <taxon>Viridiplantae</taxon>
        <taxon>Streptophyta</taxon>
        <taxon>Embryophyta</taxon>
        <taxon>Tracheophyta</taxon>
        <taxon>Spermatophyta</taxon>
        <taxon>Magnoliopsida</taxon>
        <taxon>Liliopsida</taxon>
        <taxon>Asparagales</taxon>
        <taxon>Orchidaceae</taxon>
        <taxon>Epidendroideae</taxon>
        <taxon>Malaxideae</taxon>
        <taxon>Dendrobiinae</taxon>
        <taxon>Dendrobium</taxon>
    </lineage>
</organism>
<evidence type="ECO:0000313" key="2">
    <source>
        <dbReference type="EMBL" id="PKU83898.1"/>
    </source>
</evidence>
<dbReference type="AlphaFoldDB" id="A0A2I0X7K4"/>
<name>A0A2I0X7K4_9ASPA</name>
<proteinExistence type="predicted"/>
<sequence length="304" mass="34378">MALDIQKEKAKLPKGENCLFVWIFMESKEERSKEFREERSKESIEERSKESKEKTSRRLKIEDPISHSKLLASIISLEIRVVDPCQADVKETFTSYPAIEMDRQVEVVDHPNPLFRKEQEERDHFHHLPCCLNMARQVVGFTFLVERARQSPWEAILNAFSLWMFCKRLSRLPFRVFFTFAERGPDSVTAKNSSPPFLPECLVPIRQTPGFVTPLFADSIWQFCGIHQPGILSHARVLGPTQSKSLDPFGGRSDGRRLKLTWSSGGPVAVNDLVIITGGMMIAPPGNDWPVSAGTMAGCQVSAC</sequence>
<accession>A0A2I0X7K4</accession>
<gene>
    <name evidence="2" type="ORF">MA16_Dca006373</name>
</gene>
<reference evidence="2 3" key="1">
    <citation type="journal article" date="2016" name="Sci. Rep.">
        <title>The Dendrobium catenatum Lindl. genome sequence provides insights into polysaccharide synthase, floral development and adaptive evolution.</title>
        <authorList>
            <person name="Zhang G.Q."/>
            <person name="Xu Q."/>
            <person name="Bian C."/>
            <person name="Tsai W.C."/>
            <person name="Yeh C.M."/>
            <person name="Liu K.W."/>
            <person name="Yoshida K."/>
            <person name="Zhang L.S."/>
            <person name="Chang S.B."/>
            <person name="Chen F."/>
            <person name="Shi Y."/>
            <person name="Su Y.Y."/>
            <person name="Zhang Y.Q."/>
            <person name="Chen L.J."/>
            <person name="Yin Y."/>
            <person name="Lin M."/>
            <person name="Huang H."/>
            <person name="Deng H."/>
            <person name="Wang Z.W."/>
            <person name="Zhu S.L."/>
            <person name="Zhao X."/>
            <person name="Deng C."/>
            <person name="Niu S.C."/>
            <person name="Huang J."/>
            <person name="Wang M."/>
            <person name="Liu G.H."/>
            <person name="Yang H.J."/>
            <person name="Xiao X.J."/>
            <person name="Hsiao Y.Y."/>
            <person name="Wu W.L."/>
            <person name="Chen Y.Y."/>
            <person name="Mitsuda N."/>
            <person name="Ohme-Takagi M."/>
            <person name="Luo Y.B."/>
            <person name="Van de Peer Y."/>
            <person name="Liu Z.J."/>
        </authorList>
    </citation>
    <scope>NUCLEOTIDE SEQUENCE [LARGE SCALE GENOMIC DNA]</scope>
    <source>
        <tissue evidence="2">The whole plant</tissue>
    </source>
</reference>
<feature type="region of interest" description="Disordered" evidence="1">
    <location>
        <begin position="29"/>
        <end position="58"/>
    </location>
</feature>
<reference evidence="2 3" key="2">
    <citation type="journal article" date="2017" name="Nature">
        <title>The Apostasia genome and the evolution of orchids.</title>
        <authorList>
            <person name="Zhang G.Q."/>
            <person name="Liu K.W."/>
            <person name="Li Z."/>
            <person name="Lohaus R."/>
            <person name="Hsiao Y.Y."/>
            <person name="Niu S.C."/>
            <person name="Wang J.Y."/>
            <person name="Lin Y.C."/>
            <person name="Xu Q."/>
            <person name="Chen L.J."/>
            <person name="Yoshida K."/>
            <person name="Fujiwara S."/>
            <person name="Wang Z.W."/>
            <person name="Zhang Y.Q."/>
            <person name="Mitsuda N."/>
            <person name="Wang M."/>
            <person name="Liu G.H."/>
            <person name="Pecoraro L."/>
            <person name="Huang H.X."/>
            <person name="Xiao X.J."/>
            <person name="Lin M."/>
            <person name="Wu X.Y."/>
            <person name="Wu W.L."/>
            <person name="Chen Y.Y."/>
            <person name="Chang S.B."/>
            <person name="Sakamoto S."/>
            <person name="Ohme-Takagi M."/>
            <person name="Yagi M."/>
            <person name="Zeng S.J."/>
            <person name="Shen C.Y."/>
            <person name="Yeh C.M."/>
            <person name="Luo Y.B."/>
            <person name="Tsai W.C."/>
            <person name="Van de Peer Y."/>
            <person name="Liu Z.J."/>
        </authorList>
    </citation>
    <scope>NUCLEOTIDE SEQUENCE [LARGE SCALE GENOMIC DNA]</scope>
    <source>
        <tissue evidence="2">The whole plant</tissue>
    </source>
</reference>
<dbReference type="EMBL" id="KZ502070">
    <property type="protein sequence ID" value="PKU83898.1"/>
    <property type="molecule type" value="Genomic_DNA"/>
</dbReference>
<evidence type="ECO:0000256" key="1">
    <source>
        <dbReference type="SAM" id="MobiDB-lite"/>
    </source>
</evidence>
<dbReference type="Proteomes" id="UP000233837">
    <property type="component" value="Unassembled WGS sequence"/>
</dbReference>
<protein>
    <submittedName>
        <fullName evidence="2">Uncharacterized protein</fullName>
    </submittedName>
</protein>
<evidence type="ECO:0000313" key="3">
    <source>
        <dbReference type="Proteomes" id="UP000233837"/>
    </source>
</evidence>